<keyword evidence="1" id="KW-1133">Transmembrane helix</keyword>
<evidence type="ECO:0000313" key="3">
    <source>
        <dbReference type="Proteomes" id="UP001320148"/>
    </source>
</evidence>
<keyword evidence="1" id="KW-0472">Membrane</keyword>
<feature type="transmembrane region" description="Helical" evidence="1">
    <location>
        <begin position="149"/>
        <end position="170"/>
    </location>
</feature>
<keyword evidence="1" id="KW-0812">Transmembrane</keyword>
<feature type="transmembrane region" description="Helical" evidence="1">
    <location>
        <begin position="333"/>
        <end position="355"/>
    </location>
</feature>
<dbReference type="SUPFAM" id="SSF48371">
    <property type="entry name" value="ARM repeat"/>
    <property type="match status" value="1"/>
</dbReference>
<dbReference type="RefSeq" id="WP_236891035.1">
    <property type="nucleotide sequence ID" value="NZ_AP024488.1"/>
</dbReference>
<dbReference type="Pfam" id="PF13646">
    <property type="entry name" value="HEAT_2"/>
    <property type="match status" value="1"/>
</dbReference>
<dbReference type="InterPro" id="IPR016024">
    <property type="entry name" value="ARM-type_fold"/>
</dbReference>
<feature type="transmembrane region" description="Helical" evidence="1">
    <location>
        <begin position="60"/>
        <end position="86"/>
    </location>
</feature>
<evidence type="ECO:0000313" key="2">
    <source>
        <dbReference type="EMBL" id="BCS94736.1"/>
    </source>
</evidence>
<reference evidence="2 3" key="1">
    <citation type="submission" date="2021-02" db="EMBL/GenBank/DDBJ databases">
        <title>Complete genome of Desulfoluna sp. strain ASN36.</title>
        <authorList>
            <person name="Takahashi A."/>
            <person name="Kojima H."/>
            <person name="Fukui M."/>
        </authorList>
    </citation>
    <scope>NUCLEOTIDE SEQUENCE [LARGE SCALE GENOMIC DNA]</scope>
    <source>
        <strain evidence="2 3">ASN36</strain>
    </source>
</reference>
<sequence length="473" mass="51682">MNGYVKTLLKCAVALGLYHIAATFFVRSSNLFLLAKTRAITEAGYLALPNPATSPSLDSWEAALCGALFFTLTSGALVLFTALCAPSLHRIGFVSRKIALGLHAALLGACFLLIGLSPQTLPLLLGTAGAYLVLLPSGAPVTDVRLKPLLFHTLIPVLLALSISGTHLMLPRGLFSGFRDAFLFDNPAGNAVRHFYYTYTLFPAEAFKRLEQKSQVTVSVTGGITPAVKADLSRLGHIPVPQGPYDYTLSASEHRVTLSRQTTEQTVELKAFNANPATVFHQFSKRTDPFGPLRTLTWYALFTAFPLLFYLLFHTAGTLTVRVFFPLQLAARIATIGVTVSAAFFVLLLAIGLSLPENTQAALAALADARGTSATATEVISRASAHESALVRYRAALAVPRIRHPLLKRDLLTRLLTDKDTNVVCQALGAMGETRDRSYITLIEEAVRTRPEWYVQWYGYRAMRRLGWQQNPM</sequence>
<dbReference type="Gene3D" id="1.25.10.10">
    <property type="entry name" value="Leucine-rich Repeat Variant"/>
    <property type="match status" value="1"/>
</dbReference>
<proteinExistence type="predicted"/>
<dbReference type="Proteomes" id="UP001320148">
    <property type="component" value="Chromosome"/>
</dbReference>
<protein>
    <recommendedName>
        <fullName evidence="4">HEAT repeat domain-containing protein</fullName>
    </recommendedName>
</protein>
<feature type="transmembrane region" description="Helical" evidence="1">
    <location>
        <begin position="298"/>
        <end position="321"/>
    </location>
</feature>
<organism evidence="2 3">
    <name type="scientific">Desulfoluna limicola</name>
    <dbReference type="NCBI Taxonomy" id="2810562"/>
    <lineage>
        <taxon>Bacteria</taxon>
        <taxon>Pseudomonadati</taxon>
        <taxon>Thermodesulfobacteriota</taxon>
        <taxon>Desulfobacteria</taxon>
        <taxon>Desulfobacterales</taxon>
        <taxon>Desulfolunaceae</taxon>
        <taxon>Desulfoluna</taxon>
    </lineage>
</organism>
<keyword evidence="3" id="KW-1185">Reference proteome</keyword>
<gene>
    <name evidence="2" type="ORF">DSLASN_03680</name>
</gene>
<feature type="transmembrane region" description="Helical" evidence="1">
    <location>
        <begin position="7"/>
        <end position="26"/>
    </location>
</feature>
<accession>A0ABN6EYP9</accession>
<evidence type="ECO:0008006" key="4">
    <source>
        <dbReference type="Google" id="ProtNLM"/>
    </source>
</evidence>
<name>A0ABN6EYP9_9BACT</name>
<dbReference type="EMBL" id="AP024488">
    <property type="protein sequence ID" value="BCS94736.1"/>
    <property type="molecule type" value="Genomic_DNA"/>
</dbReference>
<feature type="transmembrane region" description="Helical" evidence="1">
    <location>
        <begin position="98"/>
        <end position="117"/>
    </location>
</feature>
<dbReference type="InterPro" id="IPR011989">
    <property type="entry name" value="ARM-like"/>
</dbReference>
<evidence type="ECO:0000256" key="1">
    <source>
        <dbReference type="SAM" id="Phobius"/>
    </source>
</evidence>